<feature type="region of interest" description="Disordered" evidence="1">
    <location>
        <begin position="68"/>
        <end position="98"/>
    </location>
</feature>
<evidence type="ECO:0000256" key="1">
    <source>
        <dbReference type="SAM" id="MobiDB-lite"/>
    </source>
</evidence>
<reference evidence="4" key="1">
    <citation type="journal article" date="2019" name="Int. J. Syst. Evol. Microbiol.">
        <title>The Global Catalogue of Microorganisms (GCM) 10K type strain sequencing project: providing services to taxonomists for standard genome sequencing and annotation.</title>
        <authorList>
            <consortium name="The Broad Institute Genomics Platform"/>
            <consortium name="The Broad Institute Genome Sequencing Center for Infectious Disease"/>
            <person name="Wu L."/>
            <person name="Ma J."/>
        </authorList>
    </citation>
    <scope>NUCLEOTIDE SEQUENCE [LARGE SCALE GENOMIC DNA]</scope>
    <source>
        <strain evidence="4">NBRC 105830</strain>
    </source>
</reference>
<comment type="caution">
    <text evidence="3">The sequence shown here is derived from an EMBL/GenBank/DDBJ whole genome shotgun (WGS) entry which is preliminary data.</text>
</comment>
<name>A0ABQ6HL91_9MICO</name>
<evidence type="ECO:0008006" key="5">
    <source>
        <dbReference type="Google" id="ProtNLM"/>
    </source>
</evidence>
<evidence type="ECO:0000313" key="3">
    <source>
        <dbReference type="EMBL" id="GMA19224.1"/>
    </source>
</evidence>
<feature type="transmembrane region" description="Helical" evidence="2">
    <location>
        <begin position="106"/>
        <end position="125"/>
    </location>
</feature>
<keyword evidence="4" id="KW-1185">Reference proteome</keyword>
<proteinExistence type="predicted"/>
<dbReference type="Proteomes" id="UP001157109">
    <property type="component" value="Unassembled WGS sequence"/>
</dbReference>
<organism evidence="3 4">
    <name type="scientific">Arsenicicoccus piscis</name>
    <dbReference type="NCBI Taxonomy" id="673954"/>
    <lineage>
        <taxon>Bacteria</taxon>
        <taxon>Bacillati</taxon>
        <taxon>Actinomycetota</taxon>
        <taxon>Actinomycetes</taxon>
        <taxon>Micrococcales</taxon>
        <taxon>Intrasporangiaceae</taxon>
        <taxon>Arsenicicoccus</taxon>
    </lineage>
</organism>
<keyword evidence="2" id="KW-0812">Transmembrane</keyword>
<dbReference type="EMBL" id="BSUJ01000001">
    <property type="protein sequence ID" value="GMA19224.1"/>
    <property type="molecule type" value="Genomic_DNA"/>
</dbReference>
<accession>A0ABQ6HL91</accession>
<protein>
    <recommendedName>
        <fullName evidence="5">DUF2946 domain-containing protein</fullName>
    </recommendedName>
</protein>
<gene>
    <name evidence="3" type="ORF">GCM10025862_12450</name>
</gene>
<evidence type="ECO:0000313" key="4">
    <source>
        <dbReference type="Proteomes" id="UP001157109"/>
    </source>
</evidence>
<evidence type="ECO:0000256" key="2">
    <source>
        <dbReference type="SAM" id="Phobius"/>
    </source>
</evidence>
<sequence length="166" mass="16990">MRQILSAARRFSPLLAIITVAGLLMLQPSADTGEMMATSRASGAAAAVGPSHAVRVVSAGVPNMPVGAADREHRMPGEASAGTSHGLRCPGCGSPEQPSPSPMDCVAAGCLVLMVLLVGIGRVHATARARGWSLPAAPLRSAAESAVLRRWASPPRGLLELSVIRT</sequence>
<keyword evidence="2" id="KW-1133">Transmembrane helix</keyword>
<keyword evidence="2" id="KW-0472">Membrane</keyword>
<dbReference type="RefSeq" id="WP_241441891.1">
    <property type="nucleotide sequence ID" value="NZ_BSUJ01000001.1"/>
</dbReference>